<evidence type="ECO:0000259" key="3">
    <source>
        <dbReference type="Pfam" id="PF25222"/>
    </source>
</evidence>
<feature type="chain" id="PRO_5037469106" evidence="1">
    <location>
        <begin position="32"/>
        <end position="643"/>
    </location>
</feature>
<evidence type="ECO:0000313" key="5">
    <source>
        <dbReference type="EMBL" id="QTQ13024.1"/>
    </source>
</evidence>
<dbReference type="RefSeq" id="WP_210119758.1">
    <property type="nucleotide sequence ID" value="NZ_CP054142.1"/>
</dbReference>
<reference evidence="5 6" key="1">
    <citation type="journal article" date="2021" name="Microbiol. Resour. Announc.">
        <title>Complete Genome Sequences of Three Human Oral Treponema parvum Isolates.</title>
        <authorList>
            <person name="Zeng H."/>
            <person name="Watt R.M."/>
        </authorList>
    </citation>
    <scope>NUCLEOTIDE SEQUENCE [LARGE SCALE GENOMIC DNA]</scope>
    <source>
        <strain evidence="5 6">ATCC 700770</strain>
    </source>
</reference>
<feature type="domain" description="DUF7843" evidence="4">
    <location>
        <begin position="54"/>
        <end position="128"/>
    </location>
</feature>
<dbReference type="Pfam" id="PF25222">
    <property type="entry name" value="DUF7840"/>
    <property type="match status" value="1"/>
</dbReference>
<dbReference type="InterPro" id="IPR025178">
    <property type="entry name" value="Lnb_N"/>
</dbReference>
<evidence type="ECO:0000256" key="1">
    <source>
        <dbReference type="SAM" id="SignalP"/>
    </source>
</evidence>
<dbReference type="EMBL" id="CP054142">
    <property type="protein sequence ID" value="QTQ13024.1"/>
    <property type="molecule type" value="Genomic_DNA"/>
</dbReference>
<name>A0A975F206_9SPIR</name>
<organism evidence="5 6">
    <name type="scientific">Treponema parvum</name>
    <dbReference type="NCBI Taxonomy" id="138851"/>
    <lineage>
        <taxon>Bacteria</taxon>
        <taxon>Pseudomonadati</taxon>
        <taxon>Spirochaetota</taxon>
        <taxon>Spirochaetia</taxon>
        <taxon>Spirochaetales</taxon>
        <taxon>Treponemataceae</taxon>
        <taxon>Treponema</taxon>
    </lineage>
</organism>
<dbReference type="Proteomes" id="UP000671908">
    <property type="component" value="Chromosome"/>
</dbReference>
<accession>A0A975F206</accession>
<evidence type="ECO:0000259" key="2">
    <source>
        <dbReference type="Pfam" id="PF13387"/>
    </source>
</evidence>
<proteinExistence type="predicted"/>
<protein>
    <submittedName>
        <fullName evidence="5">DUF4105 domain-containing protein</fullName>
    </submittedName>
</protein>
<dbReference type="Pfam" id="PF13387">
    <property type="entry name" value="Lnb_N"/>
    <property type="match status" value="1"/>
</dbReference>
<keyword evidence="1" id="KW-0732">Signal</keyword>
<evidence type="ECO:0000259" key="4">
    <source>
        <dbReference type="Pfam" id="PF25225"/>
    </source>
</evidence>
<gene>
    <name evidence="5" type="ORF">HRQ91_00330</name>
</gene>
<dbReference type="InterPro" id="IPR057165">
    <property type="entry name" value="DUF7843"/>
</dbReference>
<feature type="signal peptide" evidence="1">
    <location>
        <begin position="1"/>
        <end position="31"/>
    </location>
</feature>
<feature type="domain" description="Lnb N-terminal periplasmic" evidence="2">
    <location>
        <begin position="153"/>
        <end position="312"/>
    </location>
</feature>
<sequence>MKWRVFENKMLKATISLTIFFLFIQFSPAFAKPVSSDGYERSAEFAVKKAQEMHLSEDPYWHTLLHYKPAGQERYKSLIDDPNFFCAKNGKTDPDAELSATLKAFFSLPVEGERHATVRFPGRYAWLCRKLDLQTQDFPYDGDVEYSSLIKLLRPGSIYLVFPAGYMKNPASVFGHTLLLVETEGKPQLLANSISYGAITTLDVGVVYALLGLVGGFHGYYGFSPYYEKIKEYANMDMRDMWEYRFNFTEEEKDRLLRHLLDMTGIYSNYYFISENCSYNLLFLIEAARPETKITQVVSGVVEPIATIKTMHSAGLYDDFVYRPSLFKRIETLKAYLNAEQNRYVKSLCTGKTTIKDFPFETADKETQAVIWELSAEYLQYLLNNGKISSEEYRPRYVEVLSERRKLGAIKYAAETEIPKAPHTAHGSKKIAVGGGKDAGGSYIGFNYRLTAHEQLENSAGYSDNSQLLFFSVDGRLRPLTNEFYLKHALLADIISLPISDIYFFNSAIRVSFGLKSNAYKDNGENIALNLKFLYGASVKPVSWIQFYLMAGADAYFNREYDYYTDLPVGGETGFITTVGTWKNRIQAEIFQTPLDPPHFRIAFSADEEVTLSQNSALKAGCSFNINRGEYRPEWYFSVNAFF</sequence>
<dbReference type="InterPro" id="IPR057162">
    <property type="entry name" value="DUF7840"/>
</dbReference>
<dbReference type="AlphaFoldDB" id="A0A975F206"/>
<dbReference type="KEGG" id="tpav:HRQ91_00330"/>
<dbReference type="Pfam" id="PF25225">
    <property type="entry name" value="DUF7843"/>
    <property type="match status" value="1"/>
</dbReference>
<feature type="domain" description="DUF7840" evidence="3">
    <location>
        <begin position="420"/>
        <end position="640"/>
    </location>
</feature>
<keyword evidence="6" id="KW-1185">Reference proteome</keyword>
<evidence type="ECO:0000313" key="6">
    <source>
        <dbReference type="Proteomes" id="UP000671908"/>
    </source>
</evidence>